<accession>X0S369</accession>
<dbReference type="EMBL" id="BARS01001720">
    <property type="protein sequence ID" value="GAF75498.1"/>
    <property type="molecule type" value="Genomic_DNA"/>
</dbReference>
<dbReference type="AlphaFoldDB" id="X0S369"/>
<proteinExistence type="predicted"/>
<evidence type="ECO:0000313" key="1">
    <source>
        <dbReference type="EMBL" id="GAF75498.1"/>
    </source>
</evidence>
<gene>
    <name evidence="1" type="ORF">S01H1_03210</name>
</gene>
<feature type="non-terminal residue" evidence="1">
    <location>
        <position position="1"/>
    </location>
</feature>
<protein>
    <submittedName>
        <fullName evidence="1">Uncharacterized protein</fullName>
    </submittedName>
</protein>
<name>X0S369_9ZZZZ</name>
<comment type="caution">
    <text evidence="1">The sequence shown here is derived from an EMBL/GenBank/DDBJ whole genome shotgun (WGS) entry which is preliminary data.</text>
</comment>
<sequence>SSHHGIHANTANNVMLYNLSIEDFEVAGIALNGTTTGILSNIYIKNNKQDIKVLSTYSQARFIRSFLDLVLLHDPQATLDVLGNTKSIIDIRNKLNQDLNNTFAAFSAGTDLPVKYFINVNDGYDGNVYGMVLNVNGPAVGAYLTKAALDEMIDPGNTDIYLENIHISNIASHPVEIIGIKNPSGDEGSYGKKMQAGPIGDILQIIQKFVNPHGKYIGTSLSNSQIIISKSSIPNKGTTSIT</sequence>
<feature type="non-terminal residue" evidence="1">
    <location>
        <position position="242"/>
    </location>
</feature>
<reference evidence="1" key="1">
    <citation type="journal article" date="2014" name="Front. Microbiol.">
        <title>High frequency of phylogenetically diverse reductive dehalogenase-homologous genes in deep subseafloor sedimentary metagenomes.</title>
        <authorList>
            <person name="Kawai M."/>
            <person name="Futagami T."/>
            <person name="Toyoda A."/>
            <person name="Takaki Y."/>
            <person name="Nishi S."/>
            <person name="Hori S."/>
            <person name="Arai W."/>
            <person name="Tsubouchi T."/>
            <person name="Morono Y."/>
            <person name="Uchiyama I."/>
            <person name="Ito T."/>
            <person name="Fujiyama A."/>
            <person name="Inagaki F."/>
            <person name="Takami H."/>
        </authorList>
    </citation>
    <scope>NUCLEOTIDE SEQUENCE</scope>
    <source>
        <strain evidence="1">Expedition CK06-06</strain>
    </source>
</reference>
<organism evidence="1">
    <name type="scientific">marine sediment metagenome</name>
    <dbReference type="NCBI Taxonomy" id="412755"/>
    <lineage>
        <taxon>unclassified sequences</taxon>
        <taxon>metagenomes</taxon>
        <taxon>ecological metagenomes</taxon>
    </lineage>
</organism>